<name>A0A9Q3W2A9_9GAMM</name>
<feature type="transmembrane region" description="Helical" evidence="6">
    <location>
        <begin position="179"/>
        <end position="199"/>
    </location>
</feature>
<proteinExistence type="predicted"/>
<evidence type="ECO:0000256" key="4">
    <source>
        <dbReference type="ARBA" id="ARBA00022989"/>
    </source>
</evidence>
<feature type="transmembrane region" description="Helical" evidence="6">
    <location>
        <begin position="269"/>
        <end position="291"/>
    </location>
</feature>
<feature type="transmembrane region" description="Helical" evidence="6">
    <location>
        <begin position="89"/>
        <end position="108"/>
    </location>
</feature>
<keyword evidence="3 6" id="KW-0812">Transmembrane</keyword>
<evidence type="ECO:0000256" key="1">
    <source>
        <dbReference type="ARBA" id="ARBA00004429"/>
    </source>
</evidence>
<feature type="transmembrane region" description="Helical" evidence="6">
    <location>
        <begin position="120"/>
        <end position="136"/>
    </location>
</feature>
<dbReference type="GO" id="GO:0005886">
    <property type="term" value="C:plasma membrane"/>
    <property type="evidence" value="ECO:0007669"/>
    <property type="project" value="UniProtKB-SubCell"/>
</dbReference>
<comment type="caution">
    <text evidence="7">The sequence shown here is derived from an EMBL/GenBank/DDBJ whole genome shotgun (WGS) entry which is preliminary data.</text>
</comment>
<organism evidence="7 8">
    <name type="scientific">Alloalcanivorax xenomutans</name>
    <dbReference type="NCBI Taxonomy" id="1094342"/>
    <lineage>
        <taxon>Bacteria</taxon>
        <taxon>Pseudomonadati</taxon>
        <taxon>Pseudomonadota</taxon>
        <taxon>Gammaproteobacteria</taxon>
        <taxon>Oceanospirillales</taxon>
        <taxon>Alcanivoracaceae</taxon>
        <taxon>Alloalcanivorax</taxon>
    </lineage>
</organism>
<dbReference type="RefSeq" id="WP_145912253.1">
    <property type="nucleotide sequence ID" value="NZ_CBDDTQ010000003.1"/>
</dbReference>
<dbReference type="GO" id="GO:0015658">
    <property type="term" value="F:branched-chain amino acid transmembrane transporter activity"/>
    <property type="evidence" value="ECO:0007669"/>
    <property type="project" value="InterPro"/>
</dbReference>
<feature type="transmembrane region" description="Helical" evidence="6">
    <location>
        <begin position="231"/>
        <end position="249"/>
    </location>
</feature>
<evidence type="ECO:0000313" key="8">
    <source>
        <dbReference type="Proteomes" id="UP001107961"/>
    </source>
</evidence>
<dbReference type="Pfam" id="PF02653">
    <property type="entry name" value="BPD_transp_2"/>
    <property type="match status" value="1"/>
</dbReference>
<keyword evidence="2" id="KW-1003">Cell membrane</keyword>
<evidence type="ECO:0000256" key="6">
    <source>
        <dbReference type="SAM" id="Phobius"/>
    </source>
</evidence>
<dbReference type="InterPro" id="IPR043428">
    <property type="entry name" value="LivM-like"/>
</dbReference>
<dbReference type="AlphaFoldDB" id="A0A9Q3W2A9"/>
<dbReference type="CDD" id="cd06581">
    <property type="entry name" value="TM_PBP1_LivM_like"/>
    <property type="match status" value="1"/>
</dbReference>
<feature type="transmembrane region" description="Helical" evidence="6">
    <location>
        <begin position="42"/>
        <end position="59"/>
    </location>
</feature>
<keyword evidence="5 6" id="KW-0472">Membrane</keyword>
<keyword evidence="8" id="KW-1185">Reference proteome</keyword>
<keyword evidence="4 6" id="KW-1133">Transmembrane helix</keyword>
<evidence type="ECO:0000256" key="5">
    <source>
        <dbReference type="ARBA" id="ARBA00023136"/>
    </source>
</evidence>
<comment type="subcellular location">
    <subcellularLocation>
        <location evidence="1">Cell inner membrane</location>
        <topology evidence="1">Multi-pass membrane protein</topology>
    </subcellularLocation>
</comment>
<dbReference type="PANTHER" id="PTHR30482:SF18">
    <property type="entry name" value="BRANCHED AMINO ACID TRANSPORT SYSTEM PERMEASE"/>
    <property type="match status" value="1"/>
</dbReference>
<gene>
    <name evidence="7" type="ORF">LZG35_01170</name>
</gene>
<dbReference type="InterPro" id="IPR001851">
    <property type="entry name" value="ABC_transp_permease"/>
</dbReference>
<feature type="transmembrane region" description="Helical" evidence="6">
    <location>
        <begin position="303"/>
        <end position="322"/>
    </location>
</feature>
<accession>A0A9Q3W2A9</accession>
<evidence type="ECO:0000256" key="2">
    <source>
        <dbReference type="ARBA" id="ARBA00022475"/>
    </source>
</evidence>
<evidence type="ECO:0000313" key="7">
    <source>
        <dbReference type="EMBL" id="MCE7507229.1"/>
    </source>
</evidence>
<evidence type="ECO:0000256" key="3">
    <source>
        <dbReference type="ARBA" id="ARBA00022692"/>
    </source>
</evidence>
<sequence>MKRADTMKKNILMSPYGGLLLLTLILALMPLAVSNDFHYDLLTKICLTATVAVGLNLLVGYAGQVSLGHAAFYGAGAYASAILTSQYNLSPMVALLSAAAGVGVLAWLVGRPILHLKGHYLSMATLGLGVIAAIVLNNEEQLTGGPDGIGLPPLSLFGHELSVFGEYQFAGLTFTGVELWYLLAAVVLVVAVLLALNIIDSPLGRALRALHGSEIAAQVAGVDTAKYKLRVFVISAVYASIAGSLYGHYSGFITPTVASFEHSIELITIVVLGGMASTFGVIIGAAILVLIPQFLTDFQELEMVVFGAILMAVMIFLPRGLLPSVLQRLQRGAQ</sequence>
<dbReference type="EMBL" id="JAJVKT010000001">
    <property type="protein sequence ID" value="MCE7507229.1"/>
    <property type="molecule type" value="Genomic_DNA"/>
</dbReference>
<protein>
    <submittedName>
        <fullName evidence="7">Branched-chain amino acid ABC transporter permease</fullName>
    </submittedName>
</protein>
<reference evidence="7" key="1">
    <citation type="submission" date="2022-01" db="EMBL/GenBank/DDBJ databases">
        <authorList>
            <person name="Karlyshev A.V."/>
            <person name="Jaspars M."/>
        </authorList>
    </citation>
    <scope>NUCLEOTIDE SEQUENCE</scope>
    <source>
        <strain evidence="7">AGSA3-2</strain>
    </source>
</reference>
<dbReference type="PANTHER" id="PTHR30482">
    <property type="entry name" value="HIGH-AFFINITY BRANCHED-CHAIN AMINO ACID TRANSPORT SYSTEM PERMEASE"/>
    <property type="match status" value="1"/>
</dbReference>
<dbReference type="Proteomes" id="UP001107961">
    <property type="component" value="Unassembled WGS sequence"/>
</dbReference>